<dbReference type="RefSeq" id="WP_171200006.1">
    <property type="nucleotide sequence ID" value="NZ_JABEND010000006.1"/>
</dbReference>
<dbReference type="AlphaFoldDB" id="A0A849AHI5"/>
<protein>
    <submittedName>
        <fullName evidence="1">Uncharacterized protein</fullName>
    </submittedName>
</protein>
<evidence type="ECO:0000313" key="2">
    <source>
        <dbReference type="Proteomes" id="UP000562984"/>
    </source>
</evidence>
<dbReference type="EMBL" id="JABEND010000006">
    <property type="protein sequence ID" value="NNG36302.1"/>
    <property type="molecule type" value="Genomic_DNA"/>
</dbReference>
<organism evidence="1 2">
    <name type="scientific">Nakamurella aerolata</name>
    <dbReference type="NCBI Taxonomy" id="1656892"/>
    <lineage>
        <taxon>Bacteria</taxon>
        <taxon>Bacillati</taxon>
        <taxon>Actinomycetota</taxon>
        <taxon>Actinomycetes</taxon>
        <taxon>Nakamurellales</taxon>
        <taxon>Nakamurellaceae</taxon>
        <taxon>Nakamurella</taxon>
    </lineage>
</organism>
<keyword evidence="2" id="KW-1185">Reference proteome</keyword>
<dbReference type="Proteomes" id="UP000562984">
    <property type="component" value="Unassembled WGS sequence"/>
</dbReference>
<sequence length="223" mass="24525">MSHAGRWSTVAAELAKRSDGLWACVGTGVQTELVQQPVAWWLPTVGVEPQRDARLLYAAYRPAFMPMPNTIGLRQDDVRPGSSYSDGADWSVGFDHDPSDGLAKLERWVNGPAGQYLAAQVSPDGQLYEQMWAGQIGKRRATWLPLAGTRVIYQTGSASEVVDAALPLMQKWGFDEATREYWENFAIAIADSRPEALRFLRSFRAVTLTRAGLSDHAAVEEAG</sequence>
<comment type="caution">
    <text evidence="1">The sequence shown here is derived from an EMBL/GenBank/DDBJ whole genome shotgun (WGS) entry which is preliminary data.</text>
</comment>
<name>A0A849AHI5_9ACTN</name>
<accession>A0A849AHI5</accession>
<proteinExistence type="predicted"/>
<evidence type="ECO:0000313" key="1">
    <source>
        <dbReference type="EMBL" id="NNG36302.1"/>
    </source>
</evidence>
<reference evidence="1 2" key="1">
    <citation type="submission" date="2020-05" db="EMBL/GenBank/DDBJ databases">
        <title>Nakamurella sp. DB0629 isolated from air conditioner.</title>
        <authorList>
            <person name="Kim D.H."/>
            <person name="Kim D.-U."/>
        </authorList>
    </citation>
    <scope>NUCLEOTIDE SEQUENCE [LARGE SCALE GENOMIC DNA]</scope>
    <source>
        <strain evidence="1 2">DB0629</strain>
    </source>
</reference>
<gene>
    <name evidence="1" type="ORF">HKD39_11370</name>
</gene>